<dbReference type="GO" id="GO:0005737">
    <property type="term" value="C:cytoplasm"/>
    <property type="evidence" value="ECO:0007669"/>
    <property type="project" value="TreeGrafter"/>
</dbReference>
<gene>
    <name evidence="4" type="ORF">CWI39_0709p0020</name>
</gene>
<keyword evidence="3" id="KW-0812">Transmembrane</keyword>
<dbReference type="InterPro" id="IPR019734">
    <property type="entry name" value="TPR_rpt"/>
</dbReference>
<name>A0A4Q9LCR3_9MICR</name>
<organism evidence="4 5">
    <name type="scientific">Hamiltosporidium magnivora</name>
    <dbReference type="NCBI Taxonomy" id="148818"/>
    <lineage>
        <taxon>Eukaryota</taxon>
        <taxon>Fungi</taxon>
        <taxon>Fungi incertae sedis</taxon>
        <taxon>Microsporidia</taxon>
        <taxon>Dubosqiidae</taxon>
        <taxon>Hamiltosporidium</taxon>
    </lineage>
</organism>
<comment type="caution">
    <text evidence="4">The sequence shown here is derived from an EMBL/GenBank/DDBJ whole genome shotgun (WGS) entry which is preliminary data.</text>
</comment>
<dbReference type="SMART" id="SM00028">
    <property type="entry name" value="TPR"/>
    <property type="match status" value="3"/>
</dbReference>
<keyword evidence="3" id="KW-0472">Membrane</keyword>
<dbReference type="Proteomes" id="UP000293045">
    <property type="component" value="Unassembled WGS sequence"/>
</dbReference>
<dbReference type="Pfam" id="PF13181">
    <property type="entry name" value="TPR_8"/>
    <property type="match status" value="1"/>
</dbReference>
<evidence type="ECO:0000256" key="1">
    <source>
        <dbReference type="ARBA" id="ARBA00022803"/>
    </source>
</evidence>
<keyword evidence="1" id="KW-0802">TPR repeat</keyword>
<comment type="similarity">
    <text evidence="2">Belongs to the APC3/CDC27 family.</text>
</comment>
<dbReference type="Pfam" id="PF12895">
    <property type="entry name" value="ANAPC3"/>
    <property type="match status" value="1"/>
</dbReference>
<dbReference type="GO" id="GO:0016567">
    <property type="term" value="P:protein ubiquitination"/>
    <property type="evidence" value="ECO:0007669"/>
    <property type="project" value="TreeGrafter"/>
</dbReference>
<dbReference type="GO" id="GO:0007091">
    <property type="term" value="P:metaphase/anaphase transition of mitotic cell cycle"/>
    <property type="evidence" value="ECO:0007669"/>
    <property type="project" value="TreeGrafter"/>
</dbReference>
<evidence type="ECO:0000256" key="3">
    <source>
        <dbReference type="SAM" id="Phobius"/>
    </source>
</evidence>
<dbReference type="VEuPathDB" id="MicrosporidiaDB:CWI39_0709p0020"/>
<keyword evidence="3" id="KW-1133">Transmembrane helix</keyword>
<dbReference type="InterPro" id="IPR011990">
    <property type="entry name" value="TPR-like_helical_dom_sf"/>
</dbReference>
<accession>A0A4Q9LCR3</accession>
<dbReference type="PANTHER" id="PTHR12558:SF13">
    <property type="entry name" value="CELL DIVISION CYCLE PROTEIN 27 HOMOLOG"/>
    <property type="match status" value="1"/>
</dbReference>
<dbReference type="GO" id="GO:0051301">
    <property type="term" value="P:cell division"/>
    <property type="evidence" value="ECO:0007669"/>
    <property type="project" value="TreeGrafter"/>
</dbReference>
<dbReference type="AlphaFoldDB" id="A0A4Q9LCR3"/>
<evidence type="ECO:0000313" key="5">
    <source>
        <dbReference type="Proteomes" id="UP000293045"/>
    </source>
</evidence>
<dbReference type="GO" id="GO:0005680">
    <property type="term" value="C:anaphase-promoting complex"/>
    <property type="evidence" value="ECO:0007669"/>
    <property type="project" value="TreeGrafter"/>
</dbReference>
<evidence type="ECO:0000313" key="4">
    <source>
        <dbReference type="EMBL" id="TBU05185.1"/>
    </source>
</evidence>
<dbReference type="SUPFAM" id="SSF48452">
    <property type="entry name" value="TPR-like"/>
    <property type="match status" value="2"/>
</dbReference>
<reference evidence="4 5" key="1">
    <citation type="submission" date="2017-12" db="EMBL/GenBank/DDBJ databases">
        <authorList>
            <person name="Pombert J.-F."/>
            <person name="Haag K.L."/>
            <person name="Ebert D."/>
        </authorList>
    </citation>
    <scope>NUCLEOTIDE SEQUENCE [LARGE SCALE GENOMIC DNA]</scope>
    <source>
        <strain evidence="4">IL-BN-2</strain>
    </source>
</reference>
<dbReference type="GO" id="GO:0031145">
    <property type="term" value="P:anaphase-promoting complex-dependent catabolic process"/>
    <property type="evidence" value="ECO:0007669"/>
    <property type="project" value="TreeGrafter"/>
</dbReference>
<dbReference type="PANTHER" id="PTHR12558">
    <property type="entry name" value="CELL DIVISION CYCLE 16,23,27"/>
    <property type="match status" value="1"/>
</dbReference>
<dbReference type="EMBL" id="PIXR01000709">
    <property type="protein sequence ID" value="TBU05185.1"/>
    <property type="molecule type" value="Genomic_DNA"/>
</dbReference>
<sequence length="516" mass="60090">MITFESKILLLRKYKSYYNAIFLTSALLQTNPNYITILGILYYESGQFSQALNILQSLSTTTSKYYESLCLYNLREYSKAIEILQNLISNNFKLDTPFNSEFDSLILPVNPEIVSELLGMLLTLNGEREKSLSYFQKAFYTSELPYSFQELLSENKFSDITKELKGFSDCFSNESSNKIFFANNICRKYFEHRLYLKTGSNIKNSKLVNSMVKKYSKFFPGLGSFFLAEVAKDVFESGLTELSQKLFEELRRRDHTAIQNMDVFSTVLWHSKDISGLGILCRELIRSNPMSYATWTSLGNYFSFKGDHHRATLCFKRSIFISKNYYAYTLLGHECILKNEYQLALRNFLGSCKMFIHNFNAAFGCGMVYSKTDKIDNAEFFFKKAIAFNSKNTLLRLLILQFYNRCSLYGRIVENIRDIFLGQKEYDSRDLGIILKEIFPVIISKFKSTETNELILLEMVDVLLHYQMEEEAKTIIDMVKTRGRIYFSKKTLIDNRKNDNKKEDFDSTTFFSDEVC</sequence>
<feature type="transmembrane region" description="Helical" evidence="3">
    <location>
        <begin position="20"/>
        <end position="43"/>
    </location>
</feature>
<dbReference type="Gene3D" id="1.25.40.10">
    <property type="entry name" value="Tetratricopeptide repeat domain"/>
    <property type="match status" value="2"/>
</dbReference>
<proteinExistence type="inferred from homology"/>
<protein>
    <submittedName>
        <fullName evidence="4">Putative subunit 3 of anaphase-promoting complex</fullName>
    </submittedName>
</protein>
<evidence type="ECO:0000256" key="2">
    <source>
        <dbReference type="ARBA" id="ARBA00038210"/>
    </source>
</evidence>
<dbReference type="VEuPathDB" id="MicrosporidiaDB:CWI36_0442p0010"/>